<organism evidence="4 5">
    <name type="scientific">Ectorhizobium quercum</name>
    <dbReference type="NCBI Taxonomy" id="2965071"/>
    <lineage>
        <taxon>Bacteria</taxon>
        <taxon>Pseudomonadati</taxon>
        <taxon>Pseudomonadota</taxon>
        <taxon>Alphaproteobacteria</taxon>
        <taxon>Hyphomicrobiales</taxon>
        <taxon>Rhizobiaceae</taxon>
        <taxon>Ectorhizobium</taxon>
    </lineage>
</organism>
<feature type="chain" id="PRO_5042221257" evidence="3">
    <location>
        <begin position="26"/>
        <end position="349"/>
    </location>
</feature>
<accession>A0AAE3N0M1</accession>
<evidence type="ECO:0000313" key="5">
    <source>
        <dbReference type="Proteomes" id="UP001208771"/>
    </source>
</evidence>
<comment type="caution">
    <text evidence="4">The sequence shown here is derived from an EMBL/GenBank/DDBJ whole genome shotgun (WGS) entry which is preliminary data.</text>
</comment>
<feature type="signal peptide" evidence="3">
    <location>
        <begin position="1"/>
        <end position="25"/>
    </location>
</feature>
<evidence type="ECO:0000256" key="3">
    <source>
        <dbReference type="SAM" id="SignalP"/>
    </source>
</evidence>
<dbReference type="RefSeq" id="WP_306411316.1">
    <property type="nucleotide sequence ID" value="NZ_JANFPI010000003.1"/>
</dbReference>
<proteinExistence type="predicted"/>
<dbReference type="EMBL" id="JANFPI010000003">
    <property type="protein sequence ID" value="MCX8997529.1"/>
    <property type="molecule type" value="Genomic_DNA"/>
</dbReference>
<evidence type="ECO:0000256" key="1">
    <source>
        <dbReference type="SAM" id="Coils"/>
    </source>
</evidence>
<name>A0AAE3N0M1_9HYPH</name>
<dbReference type="InterPro" id="IPR021293">
    <property type="entry name" value="DUF2865"/>
</dbReference>
<evidence type="ECO:0000313" key="4">
    <source>
        <dbReference type="EMBL" id="MCX8997529.1"/>
    </source>
</evidence>
<dbReference type="Pfam" id="PF11064">
    <property type="entry name" value="DUF2865"/>
    <property type="match status" value="1"/>
</dbReference>
<sequence>MRTKPLIAALLLPVFCVLAPAAVSASQCEILRNQLNQVRSVTGNTAEIRRFSNALTRQTMNIRKVRGDLQRYGCSSGSIVFFGGNNKAACNQLQASLADMEENRRALESQRQALQGNLTSGSQERRRILAALRDNDCDGFVRDASFVTPQPVEKEKEESEFFTRIPSPGGGTAGDLRTMCVRTCDGAFFPISSNASTADFQRDSAICNRMCPAAETRLYYHSLTGSESSDMVSATTGEPYRALPSAFAYRNRMPGEKPICGCGSDSAGFSTIDADRDSSEHPKIEAGLRPIIETKPKEPAATPVTAASQATVPERPYDPANSRVRVVGPQFLPNAPSGLQPGNAPADGQ</sequence>
<keyword evidence="1" id="KW-0175">Coiled coil</keyword>
<dbReference type="Proteomes" id="UP001208771">
    <property type="component" value="Unassembled WGS sequence"/>
</dbReference>
<protein>
    <submittedName>
        <fullName evidence="4">DUF2865 domain-containing protein</fullName>
    </submittedName>
</protein>
<dbReference type="AlphaFoldDB" id="A0AAE3N0M1"/>
<evidence type="ECO:0000256" key="2">
    <source>
        <dbReference type="SAM" id="MobiDB-lite"/>
    </source>
</evidence>
<keyword evidence="5" id="KW-1185">Reference proteome</keyword>
<feature type="region of interest" description="Disordered" evidence="2">
    <location>
        <begin position="295"/>
        <end position="349"/>
    </location>
</feature>
<gene>
    <name evidence="4" type="ORF">NOF55_10450</name>
</gene>
<reference evidence="4" key="1">
    <citation type="submission" date="2022-07" db="EMBL/GenBank/DDBJ databases">
        <title>Ectorhizobium quercum gen.nov., sp. nov.</title>
        <authorList>
            <person name="Ma T."/>
            <person name="Li Y."/>
        </authorList>
    </citation>
    <scope>NUCLEOTIDE SEQUENCE</scope>
    <source>
        <strain evidence="4">BDR2-2</strain>
    </source>
</reference>
<keyword evidence="3" id="KW-0732">Signal</keyword>
<feature type="coiled-coil region" evidence="1">
    <location>
        <begin position="90"/>
        <end position="117"/>
    </location>
</feature>